<feature type="domain" description="Retrovirus-related Pol polyprotein from transposon TNT 1-94-like beta-barrel" evidence="2">
    <location>
        <begin position="9"/>
        <end position="52"/>
    </location>
</feature>
<name>A0AA38SXR9_9ASTR</name>
<evidence type="ECO:0000313" key="4">
    <source>
        <dbReference type="Proteomes" id="UP001172457"/>
    </source>
</evidence>
<evidence type="ECO:0000256" key="1">
    <source>
        <dbReference type="SAM" id="MobiDB-lite"/>
    </source>
</evidence>
<evidence type="ECO:0000313" key="3">
    <source>
        <dbReference type="EMBL" id="KAJ9544360.1"/>
    </source>
</evidence>
<dbReference type="InterPro" id="IPR054722">
    <property type="entry name" value="PolX-like_BBD"/>
</dbReference>
<sequence length="407" mass="45440">MFLQGRHMWYVDSGCSRHMIGYKELLHNFVEQPGGIVSFGNQTTCVIRGYGILSNGKVSIKKYVSLYSNESENFPKEIECESKTTESAPKSDEKISALEKETDCENLSDFIQVNSFSENKSASDYESESDFDETKPCFDSDNDDDIEAGVEEEKINFIFNPMFESQDTPPCFDQRIKPEVIDLITYAVIDKDGYLVYKSLDSMVEGDILKSELKLPDVEFGPVFEKSKSGTQNKPNVVNVSSGSGISKDEKSSCTLPKSETYSINFDASTFEVGSTSCATLETSSKTSSDVCSVPKTPINSSSSDSTDLKNHVKKKKPSGVSRDKSHAYSFDHHAKVFSAKKKNLLKAKDKSVDVKFVCKWIPKDLLKAQISKSGINYKILGSSFDLLKMYESNKKGPIWIWVPKMN</sequence>
<protein>
    <recommendedName>
        <fullName evidence="2">Retrovirus-related Pol polyprotein from transposon TNT 1-94-like beta-barrel domain-containing protein</fullName>
    </recommendedName>
</protein>
<keyword evidence="4" id="KW-1185">Reference proteome</keyword>
<dbReference type="Proteomes" id="UP001172457">
    <property type="component" value="Chromosome 6"/>
</dbReference>
<dbReference type="AlphaFoldDB" id="A0AA38SXR9"/>
<accession>A0AA38SXR9</accession>
<reference evidence="3" key="1">
    <citation type="submission" date="2023-03" db="EMBL/GenBank/DDBJ databases">
        <title>Chromosome-scale reference genome and RAD-based genetic map of yellow starthistle (Centaurea solstitialis) reveal putative structural variation and QTLs associated with invader traits.</title>
        <authorList>
            <person name="Reatini B."/>
            <person name="Cang F.A."/>
            <person name="Jiang Q."/>
            <person name="Mckibben M.T.W."/>
            <person name="Barker M.S."/>
            <person name="Rieseberg L.H."/>
            <person name="Dlugosch K.M."/>
        </authorList>
    </citation>
    <scope>NUCLEOTIDE SEQUENCE</scope>
    <source>
        <strain evidence="3">CAN-66</strain>
        <tissue evidence="3">Leaf</tissue>
    </source>
</reference>
<evidence type="ECO:0000259" key="2">
    <source>
        <dbReference type="Pfam" id="PF22936"/>
    </source>
</evidence>
<dbReference type="EMBL" id="JARYMX010000006">
    <property type="protein sequence ID" value="KAJ9544360.1"/>
    <property type="molecule type" value="Genomic_DNA"/>
</dbReference>
<proteinExistence type="predicted"/>
<feature type="region of interest" description="Disordered" evidence="1">
    <location>
        <begin position="288"/>
        <end position="326"/>
    </location>
</feature>
<comment type="caution">
    <text evidence="3">The sequence shown here is derived from an EMBL/GenBank/DDBJ whole genome shotgun (WGS) entry which is preliminary data.</text>
</comment>
<feature type="region of interest" description="Disordered" evidence="1">
    <location>
        <begin position="225"/>
        <end position="255"/>
    </location>
</feature>
<organism evidence="3 4">
    <name type="scientific">Centaurea solstitialis</name>
    <name type="common">yellow star-thistle</name>
    <dbReference type="NCBI Taxonomy" id="347529"/>
    <lineage>
        <taxon>Eukaryota</taxon>
        <taxon>Viridiplantae</taxon>
        <taxon>Streptophyta</taxon>
        <taxon>Embryophyta</taxon>
        <taxon>Tracheophyta</taxon>
        <taxon>Spermatophyta</taxon>
        <taxon>Magnoliopsida</taxon>
        <taxon>eudicotyledons</taxon>
        <taxon>Gunneridae</taxon>
        <taxon>Pentapetalae</taxon>
        <taxon>asterids</taxon>
        <taxon>campanulids</taxon>
        <taxon>Asterales</taxon>
        <taxon>Asteraceae</taxon>
        <taxon>Carduoideae</taxon>
        <taxon>Cardueae</taxon>
        <taxon>Centaureinae</taxon>
        <taxon>Centaurea</taxon>
    </lineage>
</organism>
<gene>
    <name evidence="3" type="ORF">OSB04_024067</name>
</gene>
<dbReference type="Pfam" id="PF22936">
    <property type="entry name" value="Pol_BBD"/>
    <property type="match status" value="1"/>
</dbReference>
<feature type="region of interest" description="Disordered" evidence="1">
    <location>
        <begin position="119"/>
        <end position="139"/>
    </location>
</feature>
<feature type="compositionally biased region" description="Low complexity" evidence="1">
    <location>
        <begin position="236"/>
        <end position="245"/>
    </location>
</feature>